<evidence type="ECO:0000256" key="1">
    <source>
        <dbReference type="SAM" id="MobiDB-lite"/>
    </source>
</evidence>
<name>H8GSL3_DEIGI</name>
<dbReference type="EMBL" id="CP002191">
    <property type="protein sequence ID" value="AFD26474.1"/>
    <property type="molecule type" value="Genomic_DNA"/>
</dbReference>
<dbReference type="HOGENOM" id="CLU_344438_0_0_0"/>
<dbReference type="STRING" id="745776.DGo_CA2547"/>
<protein>
    <submittedName>
        <fullName evidence="2">Uncharacterized protein</fullName>
    </submittedName>
</protein>
<gene>
    <name evidence="2" type="ordered locus">DGo_CA2547</name>
</gene>
<accession>H8GSL3</accession>
<evidence type="ECO:0000313" key="2">
    <source>
        <dbReference type="EMBL" id="AFD26474.1"/>
    </source>
</evidence>
<organism evidence="2 3">
    <name type="scientific">Deinococcus gobiensis (strain DSM 21396 / JCM 16679 / CGMCC 1.7299 / I-0)</name>
    <dbReference type="NCBI Taxonomy" id="745776"/>
    <lineage>
        <taxon>Bacteria</taxon>
        <taxon>Thermotogati</taxon>
        <taxon>Deinococcota</taxon>
        <taxon>Deinococci</taxon>
        <taxon>Deinococcales</taxon>
        <taxon>Deinococcaceae</taxon>
        <taxon>Deinococcus</taxon>
    </lineage>
</organism>
<evidence type="ECO:0000313" key="3">
    <source>
        <dbReference type="Proteomes" id="UP000007575"/>
    </source>
</evidence>
<dbReference type="KEGG" id="dgo:DGo_CA2547"/>
<dbReference type="Proteomes" id="UP000007575">
    <property type="component" value="Chromosome"/>
</dbReference>
<reference evidence="2 3" key="1">
    <citation type="journal article" date="2012" name="PLoS ONE">
        <title>Genome sequence and transcriptome analysis of the radioresistant bacterium Deinococcus gobiensis: insights into the extreme environmental adaptations.</title>
        <authorList>
            <person name="Yuan M."/>
            <person name="Chen M."/>
            <person name="Zhang W."/>
            <person name="Lu W."/>
            <person name="Wang J."/>
            <person name="Yang M."/>
            <person name="Zhao P."/>
            <person name="Tang R."/>
            <person name="Li X."/>
            <person name="Hao Y."/>
            <person name="Zhou Z."/>
            <person name="Zhan Y."/>
            <person name="Yu H."/>
            <person name="Teng C."/>
            <person name="Yan Y."/>
            <person name="Ping S."/>
            <person name="Wang Y."/>
            <person name="Lin M."/>
        </authorList>
    </citation>
    <scope>NUCLEOTIDE SEQUENCE [LARGE SCALE GENOMIC DNA]</scope>
    <source>
        <strain evidence="2 3">I-0</strain>
    </source>
</reference>
<feature type="region of interest" description="Disordered" evidence="1">
    <location>
        <begin position="1"/>
        <end position="41"/>
    </location>
</feature>
<sequence length="752" mass="79951">MGAHNAQKPRGAQPRPQASPARAAPARPAATPAPTRTPPAARGLMSLFGGKLKQLAAAGRQGLKSISDGAKKVVSQAGKLASNAGQAVKKGVVDATWNKVTGVGEFAAKKVKQFKAWYATPEGKAKFWKGVALTAVGVATVASGGALTAPALALAAGISAGGGIAATVIENKVFNSAAKAKAQQDKKYTYKKRDWNEGITLRSVAVDALVGSVGGPVLKYGAKALVGTGVALAKGSLPFAKGLLHGAAGTGSRVASRVFPSAVKTAFRSVGRFLGRNVADPVRAVGRGVGKVATGTARLARNAAGKVKASGVGQAVSLGARRARTSLRLHTRTLRRFARNAPKSVAEWTKKKVAQARRWDRRLLTRLKVEMRKSPVLRAARTFRDKVDGVGNKVSKLLVRGKVRAADGLDALGGKLGQAGGKLKQTSVAQFVRNRKDGVVKYLDDVVRNHPDGHFGKAIVEFRASGAAIRTHLGKVWGDVGQGLNKDLSRLLGRHGSLQADFKTLAEQGNRALYDQEVAAARRTATDRLHLKVLQDTENAELAAQTRRGIQVSDTVRRQAHDKAVKAADDAVNRQADHLTRQAEKFVARHPSTVVETAALRAQSLEAARKVAEKYFGKASGQKGLIERTGMALTAPLRAPINDRLELYKKFGDAFRSSTPVASAALVGTEVVTEQAEKAFEDSFKKSTEDLTDRWAGRQDKDGKEKKAKPEDVNVMVGTMKEAEKTVSPFVVVEEMWGETEKSLNIKPPEED</sequence>
<dbReference type="AlphaFoldDB" id="H8GSL3"/>
<dbReference type="PATRIC" id="fig|745776.4.peg.2613"/>
<proteinExistence type="predicted"/>
<keyword evidence="3" id="KW-1185">Reference proteome</keyword>
<feature type="compositionally biased region" description="Low complexity" evidence="1">
    <location>
        <begin position="9"/>
        <end position="41"/>
    </location>
</feature>